<accession>A0A2K9Z081</accession>
<name>A0A2K9Z081_RHILE</name>
<protein>
    <recommendedName>
        <fullName evidence="4">Host attachment protein</fullName>
    </recommendedName>
</protein>
<organism evidence="2 3">
    <name type="scientific">Rhizobium leguminosarum</name>
    <dbReference type="NCBI Taxonomy" id="384"/>
    <lineage>
        <taxon>Bacteria</taxon>
        <taxon>Pseudomonadati</taxon>
        <taxon>Pseudomonadota</taxon>
        <taxon>Alphaproteobacteria</taxon>
        <taxon>Hyphomicrobiales</taxon>
        <taxon>Rhizobiaceae</taxon>
        <taxon>Rhizobium/Agrobacterium group</taxon>
        <taxon>Rhizobium</taxon>
    </lineage>
</organism>
<feature type="compositionally biased region" description="Basic and acidic residues" evidence="1">
    <location>
        <begin position="63"/>
        <end position="77"/>
    </location>
</feature>
<dbReference type="Pfam" id="PF18856">
    <property type="entry name" value="baeRF_family12"/>
    <property type="match status" value="1"/>
</dbReference>
<reference evidence="2 3" key="1">
    <citation type="submission" date="2017-11" db="EMBL/GenBank/DDBJ databases">
        <title>Complete genome of Rhizobium leguminosarum Norway, an ineffective micro-symbiont.</title>
        <authorList>
            <person name="Hoffrichter A."/>
            <person name="Liang J."/>
            <person name="Brachmann A."/>
            <person name="Marin M."/>
        </authorList>
    </citation>
    <scope>NUCLEOTIDE SEQUENCE [LARGE SCALE GENOMIC DNA]</scope>
    <source>
        <strain evidence="2 3">Norway</strain>
    </source>
</reference>
<sequence length="165" mass="17925">MIDEARRASNDDSEELKMTDVKIPWESWVVVCDGAKALIMQNAGDAQLVNLKVLETLTQPSAPDREIGADKPGRTHAADGLSGSAVEETSWQDQAEAEFLKQVAGKLDELVQEKKARRIVLVAPPKALGALRPALRADTLAVITAEVAKDYTNMPVDEIERHLAA</sequence>
<evidence type="ECO:0000256" key="1">
    <source>
        <dbReference type="SAM" id="MobiDB-lite"/>
    </source>
</evidence>
<dbReference type="Proteomes" id="UP000238523">
    <property type="component" value="Chromosome"/>
</dbReference>
<evidence type="ECO:0008006" key="4">
    <source>
        <dbReference type="Google" id="ProtNLM"/>
    </source>
</evidence>
<evidence type="ECO:0000313" key="3">
    <source>
        <dbReference type="Proteomes" id="UP000238523"/>
    </source>
</evidence>
<dbReference type="AlphaFoldDB" id="A0A2K9Z081"/>
<dbReference type="InterPro" id="IPR041374">
    <property type="entry name" value="BaeRF_family12"/>
</dbReference>
<dbReference type="EMBL" id="CP025012">
    <property type="protein sequence ID" value="AUW41617.1"/>
    <property type="molecule type" value="Genomic_DNA"/>
</dbReference>
<gene>
    <name evidence="2" type="ORF">CUJ84_Chr001219</name>
</gene>
<feature type="region of interest" description="Disordered" evidence="1">
    <location>
        <begin position="62"/>
        <end position="90"/>
    </location>
</feature>
<evidence type="ECO:0000313" key="2">
    <source>
        <dbReference type="EMBL" id="AUW41617.1"/>
    </source>
</evidence>
<proteinExistence type="predicted"/>